<dbReference type="AlphaFoldDB" id="A0A437M6U1"/>
<organism evidence="1 2">
    <name type="scientific">Sphingomonas crocodyli</name>
    <dbReference type="NCBI Taxonomy" id="1979270"/>
    <lineage>
        <taxon>Bacteria</taxon>
        <taxon>Pseudomonadati</taxon>
        <taxon>Pseudomonadota</taxon>
        <taxon>Alphaproteobacteria</taxon>
        <taxon>Sphingomonadales</taxon>
        <taxon>Sphingomonadaceae</taxon>
        <taxon>Sphingomonas</taxon>
    </lineage>
</organism>
<gene>
    <name evidence="1" type="ORF">EOD43_06005</name>
</gene>
<name>A0A437M6U1_9SPHN</name>
<dbReference type="RefSeq" id="WP_127742026.1">
    <property type="nucleotide sequence ID" value="NZ_SACN01000001.1"/>
</dbReference>
<sequence length="74" mass="7982">MSDRVVISLDVTFEEARAIAERIAGVGPYYEAMNLPIALDEVEEMAVDADKLRRVYIRSDASAALGGPDGAPSR</sequence>
<reference evidence="1 2" key="1">
    <citation type="submission" date="2019-01" db="EMBL/GenBank/DDBJ databases">
        <authorList>
            <person name="Chen W.-M."/>
        </authorList>
    </citation>
    <scope>NUCLEOTIDE SEQUENCE [LARGE SCALE GENOMIC DNA]</scope>
    <source>
        <strain evidence="1 2">CCP-7</strain>
    </source>
</reference>
<dbReference type="Proteomes" id="UP000282971">
    <property type="component" value="Unassembled WGS sequence"/>
</dbReference>
<evidence type="ECO:0000313" key="1">
    <source>
        <dbReference type="EMBL" id="RVT93428.1"/>
    </source>
</evidence>
<comment type="caution">
    <text evidence="1">The sequence shown here is derived from an EMBL/GenBank/DDBJ whole genome shotgun (WGS) entry which is preliminary data.</text>
</comment>
<dbReference type="EMBL" id="SACN01000001">
    <property type="protein sequence ID" value="RVT93428.1"/>
    <property type="molecule type" value="Genomic_DNA"/>
</dbReference>
<proteinExistence type="predicted"/>
<evidence type="ECO:0000313" key="2">
    <source>
        <dbReference type="Proteomes" id="UP000282971"/>
    </source>
</evidence>
<protein>
    <submittedName>
        <fullName evidence="1">Uncharacterized protein</fullName>
    </submittedName>
</protein>
<accession>A0A437M6U1</accession>
<keyword evidence="2" id="KW-1185">Reference proteome</keyword>